<dbReference type="SUPFAM" id="SSF48239">
    <property type="entry name" value="Terpenoid cyclases/Protein prenyltransferases"/>
    <property type="match status" value="1"/>
</dbReference>
<accession>A0A381U9D9</accession>
<dbReference type="InterPro" id="IPR008930">
    <property type="entry name" value="Terpenoid_cyclase/PrenylTrfase"/>
</dbReference>
<evidence type="ECO:0008006" key="2">
    <source>
        <dbReference type="Google" id="ProtNLM"/>
    </source>
</evidence>
<proteinExistence type="predicted"/>
<dbReference type="AlphaFoldDB" id="A0A381U9D9"/>
<organism evidence="1">
    <name type="scientific">marine metagenome</name>
    <dbReference type="NCBI Taxonomy" id="408172"/>
    <lineage>
        <taxon>unclassified sequences</taxon>
        <taxon>metagenomes</taxon>
        <taxon>ecological metagenomes</taxon>
    </lineage>
</organism>
<dbReference type="Gene3D" id="1.50.10.20">
    <property type="match status" value="1"/>
</dbReference>
<sequence>MNLYSPALLTALLVAPVFSIAETQETSLEAPGPNSPDEPLARQMSVAKAVDFIDRASLHWQRSRECVTCHTNGAYLMARGQLQADTAPHISVRKFFEQYVDGWAKKKPEPQGIVVTAAALAMDDATSGKLTDTTRAAFDEAWKIQRADGSWDWLKCGWGPFESDDHYGVTLAAIAASKAPGNYAQTGQAAAGLAKLRSYLENHPAELPHQKAMMLWLEGVLPKWVNHDDRQRWQEELLGLQLPDGGWATAGLGDWKRNDGSAQTLNKADGYGTGFVVFALRKSGLPSSHSAIRRGINWLKTHQRESGRWFTRSPYKDGRHYISHAGTVFALLALAECDELK</sequence>
<name>A0A381U9D9_9ZZZZ</name>
<evidence type="ECO:0000313" key="1">
    <source>
        <dbReference type="EMBL" id="SVA24840.1"/>
    </source>
</evidence>
<gene>
    <name evidence="1" type="ORF">METZ01_LOCUS77694</name>
</gene>
<dbReference type="EMBL" id="UINC01005997">
    <property type="protein sequence ID" value="SVA24840.1"/>
    <property type="molecule type" value="Genomic_DNA"/>
</dbReference>
<reference evidence="1" key="1">
    <citation type="submission" date="2018-05" db="EMBL/GenBank/DDBJ databases">
        <authorList>
            <person name="Lanie J.A."/>
            <person name="Ng W.-L."/>
            <person name="Kazmierczak K.M."/>
            <person name="Andrzejewski T.M."/>
            <person name="Davidsen T.M."/>
            <person name="Wayne K.J."/>
            <person name="Tettelin H."/>
            <person name="Glass J.I."/>
            <person name="Rusch D."/>
            <person name="Podicherti R."/>
            <person name="Tsui H.-C.T."/>
            <person name="Winkler M.E."/>
        </authorList>
    </citation>
    <scope>NUCLEOTIDE SEQUENCE</scope>
</reference>
<protein>
    <recommendedName>
        <fullName evidence="2">Squalene cyclase C-terminal domain-containing protein</fullName>
    </recommendedName>
</protein>